<dbReference type="Gene3D" id="3.30.530.20">
    <property type="match status" value="1"/>
</dbReference>
<feature type="domain" description="START" evidence="1">
    <location>
        <begin position="15"/>
        <end position="89"/>
    </location>
</feature>
<evidence type="ECO:0000259" key="1">
    <source>
        <dbReference type="PROSITE" id="PS50848"/>
    </source>
</evidence>
<dbReference type="SUPFAM" id="SSF55961">
    <property type="entry name" value="Bet v1-like"/>
    <property type="match status" value="1"/>
</dbReference>
<keyword evidence="3" id="KW-1185">Reference proteome</keyword>
<dbReference type="InterPro" id="IPR023393">
    <property type="entry name" value="START-like_dom_sf"/>
</dbReference>
<dbReference type="Proteomes" id="UP000000305">
    <property type="component" value="Unassembled WGS sequence"/>
</dbReference>
<name>E9G2Q8_DAPPU</name>
<sequence length="89" mass="10503">MEEGMMQVAADEDFEKLWQMVADNSWKLEYQHEDINVKTTFTDVDMWLLFDLLMDGEYRSLWDTAMVESYTLGFLNPNNDVGYYASDHS</sequence>
<evidence type="ECO:0000313" key="3">
    <source>
        <dbReference type="Proteomes" id="UP000000305"/>
    </source>
</evidence>
<protein>
    <recommendedName>
        <fullName evidence="1">START domain-containing protein</fullName>
    </recommendedName>
</protein>
<proteinExistence type="predicted"/>
<dbReference type="InterPro" id="IPR002913">
    <property type="entry name" value="START_lipid-bd_dom"/>
</dbReference>
<dbReference type="OrthoDB" id="5403181at2759"/>
<dbReference type="KEGG" id="dpx:DAPPUDRAFT_236637"/>
<reference evidence="2 3" key="1">
    <citation type="journal article" date="2011" name="Science">
        <title>The ecoresponsive genome of Daphnia pulex.</title>
        <authorList>
            <person name="Colbourne J.K."/>
            <person name="Pfrender M.E."/>
            <person name="Gilbert D."/>
            <person name="Thomas W.K."/>
            <person name="Tucker A."/>
            <person name="Oakley T.H."/>
            <person name="Tokishita S."/>
            <person name="Aerts A."/>
            <person name="Arnold G.J."/>
            <person name="Basu M.K."/>
            <person name="Bauer D.J."/>
            <person name="Caceres C.E."/>
            <person name="Carmel L."/>
            <person name="Casola C."/>
            <person name="Choi J.H."/>
            <person name="Detter J.C."/>
            <person name="Dong Q."/>
            <person name="Dusheyko S."/>
            <person name="Eads B.D."/>
            <person name="Frohlich T."/>
            <person name="Geiler-Samerotte K.A."/>
            <person name="Gerlach D."/>
            <person name="Hatcher P."/>
            <person name="Jogdeo S."/>
            <person name="Krijgsveld J."/>
            <person name="Kriventseva E.V."/>
            <person name="Kultz D."/>
            <person name="Laforsch C."/>
            <person name="Lindquist E."/>
            <person name="Lopez J."/>
            <person name="Manak J.R."/>
            <person name="Muller J."/>
            <person name="Pangilinan J."/>
            <person name="Patwardhan R.P."/>
            <person name="Pitluck S."/>
            <person name="Pritham E.J."/>
            <person name="Rechtsteiner A."/>
            <person name="Rho M."/>
            <person name="Rogozin I.B."/>
            <person name="Sakarya O."/>
            <person name="Salamov A."/>
            <person name="Schaack S."/>
            <person name="Shapiro H."/>
            <person name="Shiga Y."/>
            <person name="Skalitzky C."/>
            <person name="Smith Z."/>
            <person name="Souvorov A."/>
            <person name="Sung W."/>
            <person name="Tang Z."/>
            <person name="Tsuchiya D."/>
            <person name="Tu H."/>
            <person name="Vos H."/>
            <person name="Wang M."/>
            <person name="Wolf Y.I."/>
            <person name="Yamagata H."/>
            <person name="Yamada T."/>
            <person name="Ye Y."/>
            <person name="Shaw J.R."/>
            <person name="Andrews J."/>
            <person name="Crease T.J."/>
            <person name="Tang H."/>
            <person name="Lucas S.M."/>
            <person name="Robertson H.M."/>
            <person name="Bork P."/>
            <person name="Koonin E.V."/>
            <person name="Zdobnov E.M."/>
            <person name="Grigoriev I.V."/>
            <person name="Lynch M."/>
            <person name="Boore J.L."/>
        </authorList>
    </citation>
    <scope>NUCLEOTIDE SEQUENCE [LARGE SCALE GENOMIC DNA]</scope>
</reference>
<dbReference type="HOGENOM" id="CLU_2457069_0_0_1"/>
<dbReference type="PhylomeDB" id="E9G2Q8"/>
<dbReference type="STRING" id="6669.E9G2Q8"/>
<organism evidence="2 3">
    <name type="scientific">Daphnia pulex</name>
    <name type="common">Water flea</name>
    <dbReference type="NCBI Taxonomy" id="6669"/>
    <lineage>
        <taxon>Eukaryota</taxon>
        <taxon>Metazoa</taxon>
        <taxon>Ecdysozoa</taxon>
        <taxon>Arthropoda</taxon>
        <taxon>Crustacea</taxon>
        <taxon>Branchiopoda</taxon>
        <taxon>Diplostraca</taxon>
        <taxon>Cladocera</taxon>
        <taxon>Anomopoda</taxon>
        <taxon>Daphniidae</taxon>
        <taxon>Daphnia</taxon>
    </lineage>
</organism>
<dbReference type="InParanoid" id="E9G2Q8"/>
<dbReference type="EMBL" id="GL732530">
    <property type="protein sequence ID" value="EFX86090.1"/>
    <property type="molecule type" value="Genomic_DNA"/>
</dbReference>
<gene>
    <name evidence="2" type="ORF">DAPPUDRAFT_236637</name>
</gene>
<accession>E9G2Q8</accession>
<dbReference type="GO" id="GO:0008289">
    <property type="term" value="F:lipid binding"/>
    <property type="evidence" value="ECO:0007669"/>
    <property type="project" value="InterPro"/>
</dbReference>
<dbReference type="AlphaFoldDB" id="E9G2Q8"/>
<evidence type="ECO:0000313" key="2">
    <source>
        <dbReference type="EMBL" id="EFX86090.1"/>
    </source>
</evidence>
<dbReference type="PROSITE" id="PS50848">
    <property type="entry name" value="START"/>
    <property type="match status" value="1"/>
</dbReference>